<dbReference type="PROSITE" id="PS50104">
    <property type="entry name" value="TIR"/>
    <property type="match status" value="1"/>
</dbReference>
<comment type="caution">
    <text evidence="3">The sequence shown here is derived from an EMBL/GenBank/DDBJ whole genome shotgun (WGS) entry which is preliminary data.</text>
</comment>
<reference evidence="4" key="2">
    <citation type="submission" date="2015-09" db="EMBL/GenBank/DDBJ databases">
        <title>Draft genome sequence of a multidrug-resistant Chryseobacterium indologenes isolate from Malaysia.</title>
        <authorList>
            <person name="Yu C.Y."/>
            <person name="Ang G.Y."/>
            <person name="Chan K.-G."/>
        </authorList>
    </citation>
    <scope>NUCLEOTIDE SEQUENCE [LARGE SCALE GENOMIC DNA]</scope>
    <source>
        <strain evidence="4">CI_885</strain>
    </source>
</reference>
<dbReference type="GO" id="GO:0007165">
    <property type="term" value="P:signal transduction"/>
    <property type="evidence" value="ECO:0007669"/>
    <property type="project" value="InterPro"/>
</dbReference>
<dbReference type="Gene3D" id="1.25.40.10">
    <property type="entry name" value="Tetratricopeptide repeat domain"/>
    <property type="match status" value="1"/>
</dbReference>
<evidence type="ECO:0000313" key="3">
    <source>
        <dbReference type="EMBL" id="KPE51901.1"/>
    </source>
</evidence>
<feature type="domain" description="TIR" evidence="2">
    <location>
        <begin position="1"/>
        <end position="130"/>
    </location>
</feature>
<dbReference type="Pfam" id="PF13676">
    <property type="entry name" value="TIR_2"/>
    <property type="match status" value="1"/>
</dbReference>
<evidence type="ECO:0000259" key="2">
    <source>
        <dbReference type="PROSITE" id="PS50104"/>
    </source>
</evidence>
<sequence length="822" mass="96796">MKVFLSHSSKQKNFVEIIANKLGKNKIIYDKYSFEAGSITLDEIYKGIELSGIFVFFISKESLNSEWVQKEILRAEEYIKNGKLKKFLPIIIDSEITHDNQQIPDWIKDSYNLKYFSKPTKVYDLIRQTLVLVNWELYPNKKELNQLFIGRTLQIKDFEQRIYDFNLASPSTIIISGLHNIGRRKFLKHALTNSNNIVQNYEAPNIFLDNRNSIEDFIIKLFGLGYSELPIEEITNLSIKDIDTKVNIAFQLLLELEKNNDILLIIDNFSIISSNGQIVDWYLDLLEKLKAIDKILVCIISNSKLRALKYTSYSNLFSINIPELEPYERASLFQALLKLDNVTINKDSFTKISNLFSGYPEQITFTTELLKQEGQHYLLEHLNEIIDYNSEKVSRVLRNFSDNKLAIQILKILSDSECISILFLQEILGSDFSEAEKILSDFSNSFIIEFLGSSKEFIRLNDSIKDYVQRINYTLDSKYNQNITNHIKNNFQQYEEALESDTSAYILTLKESLKRNLSIPKELLIPSHYLNAMRELYNNERRHNDVIILADRILLNESYLDKKIVKEIRYWLCLALSRKRDERLLKEVQFIDGADHNFLLGFYYRMKNRNDDAIERFNEVLKVNPKFYRAKRELVQVYINVERYSDALYLAKDSYLVDKNNPFNLQSYFRCLIKTDGYTNKHELKQLLIELEKNPHEKAREMFLTCRAQYECFIEGNHFSSLNYVNDAIAIFTNNIYPYLTKLDILKKFELYEDLETFVKQINDKFDTDTDIFSKLMYIKALIYIQLYKGDKEAAMKIYYDKISGRYNQSVYDAILFEINKI</sequence>
<dbReference type="InterPro" id="IPR019734">
    <property type="entry name" value="TPR_rpt"/>
</dbReference>
<reference evidence="3 4" key="1">
    <citation type="journal article" date="2015" name="Genom Data">
        <title>Draft genome sequence of a multidrug-resistant Chryseobacterium indologenes isolate from Malaysia.</title>
        <authorList>
            <person name="Yu C.Y."/>
            <person name="Ang G.Y."/>
            <person name="Cheng H.J."/>
            <person name="Cheong Y.M."/>
            <person name="Yin W.F."/>
            <person name="Chan K.G."/>
        </authorList>
    </citation>
    <scope>NUCLEOTIDE SEQUENCE [LARGE SCALE GENOMIC DNA]</scope>
    <source>
        <strain evidence="3 4">CI_885</strain>
    </source>
</reference>
<dbReference type="SUPFAM" id="SSF52540">
    <property type="entry name" value="P-loop containing nucleoside triphosphate hydrolases"/>
    <property type="match status" value="1"/>
</dbReference>
<dbReference type="AlphaFoldDB" id="A0A0N0IX26"/>
<dbReference type="OrthoDB" id="8435646at2"/>
<dbReference type="SUPFAM" id="SSF48452">
    <property type="entry name" value="TPR-like"/>
    <property type="match status" value="1"/>
</dbReference>
<dbReference type="InterPro" id="IPR011990">
    <property type="entry name" value="TPR-like_helical_dom_sf"/>
</dbReference>
<name>A0A0N0IX26_CHRID</name>
<dbReference type="InterPro" id="IPR035897">
    <property type="entry name" value="Toll_tir_struct_dom_sf"/>
</dbReference>
<dbReference type="PATRIC" id="fig|253.9.peg.3008"/>
<dbReference type="PROSITE" id="PS50005">
    <property type="entry name" value="TPR"/>
    <property type="match status" value="1"/>
</dbReference>
<proteinExistence type="predicted"/>
<organism evidence="3 4">
    <name type="scientific">Chryseobacterium indologenes</name>
    <name type="common">Flavobacterium indologenes</name>
    <dbReference type="NCBI Taxonomy" id="253"/>
    <lineage>
        <taxon>Bacteria</taxon>
        <taxon>Pseudomonadati</taxon>
        <taxon>Bacteroidota</taxon>
        <taxon>Flavobacteriia</taxon>
        <taxon>Flavobacteriales</taxon>
        <taxon>Weeksellaceae</taxon>
        <taxon>Chryseobacterium group</taxon>
        <taxon>Chryseobacterium</taxon>
    </lineage>
</organism>
<dbReference type="Gene3D" id="3.40.50.10140">
    <property type="entry name" value="Toll/interleukin-1 receptor homology (TIR) domain"/>
    <property type="match status" value="1"/>
</dbReference>
<evidence type="ECO:0000313" key="4">
    <source>
        <dbReference type="Proteomes" id="UP000037953"/>
    </source>
</evidence>
<keyword evidence="1" id="KW-0802">TPR repeat</keyword>
<dbReference type="InterPro" id="IPR000157">
    <property type="entry name" value="TIR_dom"/>
</dbReference>
<feature type="repeat" description="TPR" evidence="1">
    <location>
        <begin position="594"/>
        <end position="627"/>
    </location>
</feature>
<dbReference type="RefSeq" id="WP_062697560.1">
    <property type="nucleotide sequence ID" value="NZ_LJOD01000003.1"/>
</dbReference>
<accession>A0A0N0IX26</accession>
<dbReference type="SUPFAM" id="SSF52200">
    <property type="entry name" value="Toll/Interleukin receptor TIR domain"/>
    <property type="match status" value="1"/>
</dbReference>
<evidence type="ECO:0000256" key="1">
    <source>
        <dbReference type="PROSITE-ProRule" id="PRU00339"/>
    </source>
</evidence>
<gene>
    <name evidence="3" type="ORF">AOB46_06655</name>
</gene>
<dbReference type="EMBL" id="LJOD01000003">
    <property type="protein sequence ID" value="KPE51901.1"/>
    <property type="molecule type" value="Genomic_DNA"/>
</dbReference>
<protein>
    <recommendedName>
        <fullName evidence="2">TIR domain-containing protein</fullName>
    </recommendedName>
</protein>
<dbReference type="Proteomes" id="UP000037953">
    <property type="component" value="Unassembled WGS sequence"/>
</dbReference>
<dbReference type="InterPro" id="IPR027417">
    <property type="entry name" value="P-loop_NTPase"/>
</dbReference>